<evidence type="ECO:0000313" key="2">
    <source>
        <dbReference type="EMBL" id="ACL68789.1"/>
    </source>
</evidence>
<protein>
    <recommendedName>
        <fullName evidence="1">DUF3644 domain-containing protein</fullName>
    </recommendedName>
</protein>
<keyword evidence="3" id="KW-1185">Reference proteome</keyword>
<dbReference type="KEGG" id="hor:Hore_00260"/>
<gene>
    <name evidence="2" type="ordered locus">Hore_00260</name>
</gene>
<reference evidence="2 3" key="1">
    <citation type="journal article" date="2009" name="PLoS ONE">
        <title>Genome analysis of the anaerobic thermohalophilic bacterium Halothermothrix orenii.</title>
        <authorList>
            <person name="Mavromatis K."/>
            <person name="Ivanova N."/>
            <person name="Anderson I."/>
            <person name="Lykidis A."/>
            <person name="Hooper S.D."/>
            <person name="Sun H."/>
            <person name="Kunin V."/>
            <person name="Lapidus A."/>
            <person name="Hugenholtz P."/>
            <person name="Patel B."/>
            <person name="Kyrpides N.C."/>
        </authorList>
    </citation>
    <scope>NUCLEOTIDE SEQUENCE [LARGE SCALE GENOMIC DNA]</scope>
    <source>
        <strain evidence="3">H 168 / OCM 544 / DSM 9562</strain>
    </source>
</reference>
<dbReference type="Pfam" id="PF12358">
    <property type="entry name" value="DUF3644"/>
    <property type="match status" value="1"/>
</dbReference>
<dbReference type="eggNOG" id="ENOG502Z8HD">
    <property type="taxonomic scope" value="Bacteria"/>
</dbReference>
<organism evidence="2 3">
    <name type="scientific">Halothermothrix orenii (strain H 168 / OCM 544 / DSM 9562)</name>
    <dbReference type="NCBI Taxonomy" id="373903"/>
    <lineage>
        <taxon>Bacteria</taxon>
        <taxon>Bacillati</taxon>
        <taxon>Bacillota</taxon>
        <taxon>Clostridia</taxon>
        <taxon>Halanaerobiales</taxon>
        <taxon>Halothermotrichaceae</taxon>
        <taxon>Halothermothrix</taxon>
    </lineage>
</organism>
<sequence length="290" mass="33290">MACSRSSALLHTAISAMITAIETYNKPDHKYREETFSILALNAWELLLKAKVLKEKDNDIRELYIYERRTLKNGTKSKRRYIKRNRTGNPMTISMGKTLVLIENEGLGNIDQAVKANLDALTEIRDNSIHLINMSSDLSKAIQELGTATLQNFVKLTKKWFDHDLSQYNFYLMPLAFFRDFDSALAVNLTSEETNIAKYLTSLHHSYDKGGKNEDEYAVTLELNVRLKRSALSTAARLALGDDPDAIPVTLTEEDIRSLYPWDYKELTERLQDSRSIILFEKNLRKINDM</sequence>
<feature type="domain" description="DUF3644" evidence="1">
    <location>
        <begin position="9"/>
        <end position="206"/>
    </location>
</feature>
<evidence type="ECO:0000313" key="3">
    <source>
        <dbReference type="Proteomes" id="UP000000719"/>
    </source>
</evidence>
<dbReference type="RefSeq" id="WP_012634988.1">
    <property type="nucleotide sequence ID" value="NC_011899.1"/>
</dbReference>
<dbReference type="Proteomes" id="UP000000719">
    <property type="component" value="Chromosome"/>
</dbReference>
<dbReference type="InterPro" id="IPR022104">
    <property type="entry name" value="DUF3644"/>
</dbReference>
<accession>B8D035</accession>
<evidence type="ECO:0000259" key="1">
    <source>
        <dbReference type="Pfam" id="PF12358"/>
    </source>
</evidence>
<dbReference type="HOGENOM" id="CLU_051002_0_0_9"/>
<proteinExistence type="predicted"/>
<dbReference type="STRING" id="373903.Hore_00260"/>
<name>B8D035_HALOH</name>
<dbReference type="EMBL" id="CP001098">
    <property type="protein sequence ID" value="ACL68789.1"/>
    <property type="molecule type" value="Genomic_DNA"/>
</dbReference>
<dbReference type="AlphaFoldDB" id="B8D035"/>
<dbReference type="OrthoDB" id="1398764at2"/>